<evidence type="ECO:0000313" key="3">
    <source>
        <dbReference type="EMBL" id="PVI02587.1"/>
    </source>
</evidence>
<keyword evidence="2" id="KW-0732">Signal</keyword>
<evidence type="ECO:0000313" key="4">
    <source>
        <dbReference type="Proteomes" id="UP000244855"/>
    </source>
</evidence>
<dbReference type="AlphaFoldDB" id="A0A2V1DWN8"/>
<accession>A0A2V1DWN8</accession>
<evidence type="ECO:0000256" key="1">
    <source>
        <dbReference type="SAM" id="MobiDB-lite"/>
    </source>
</evidence>
<name>A0A2V1DWN8_9PLEO</name>
<reference evidence="3 4" key="1">
    <citation type="journal article" date="2018" name="Sci. Rep.">
        <title>Comparative genomics provides insights into the lifestyle and reveals functional heterogeneity of dark septate endophytic fungi.</title>
        <authorList>
            <person name="Knapp D.G."/>
            <person name="Nemeth J.B."/>
            <person name="Barry K."/>
            <person name="Hainaut M."/>
            <person name="Henrissat B."/>
            <person name="Johnson J."/>
            <person name="Kuo A."/>
            <person name="Lim J.H.P."/>
            <person name="Lipzen A."/>
            <person name="Nolan M."/>
            <person name="Ohm R.A."/>
            <person name="Tamas L."/>
            <person name="Grigoriev I.V."/>
            <person name="Spatafora J.W."/>
            <person name="Nagy L.G."/>
            <person name="Kovacs G.M."/>
        </authorList>
    </citation>
    <scope>NUCLEOTIDE SEQUENCE [LARGE SCALE GENOMIC DNA]</scope>
    <source>
        <strain evidence="3 4">DSE2036</strain>
    </source>
</reference>
<proteinExistence type="predicted"/>
<dbReference type="Proteomes" id="UP000244855">
    <property type="component" value="Unassembled WGS sequence"/>
</dbReference>
<keyword evidence="4" id="KW-1185">Reference proteome</keyword>
<protein>
    <recommendedName>
        <fullName evidence="5">Lytic polysaccharide monooxygenase</fullName>
    </recommendedName>
</protein>
<feature type="region of interest" description="Disordered" evidence="1">
    <location>
        <begin position="162"/>
        <end position="196"/>
    </location>
</feature>
<organism evidence="3 4">
    <name type="scientific">Periconia macrospinosa</name>
    <dbReference type="NCBI Taxonomy" id="97972"/>
    <lineage>
        <taxon>Eukaryota</taxon>
        <taxon>Fungi</taxon>
        <taxon>Dikarya</taxon>
        <taxon>Ascomycota</taxon>
        <taxon>Pezizomycotina</taxon>
        <taxon>Dothideomycetes</taxon>
        <taxon>Pleosporomycetidae</taxon>
        <taxon>Pleosporales</taxon>
        <taxon>Massarineae</taxon>
        <taxon>Periconiaceae</taxon>
        <taxon>Periconia</taxon>
    </lineage>
</organism>
<feature type="chain" id="PRO_5016167687" description="Lytic polysaccharide monooxygenase" evidence="2">
    <location>
        <begin position="24"/>
        <end position="400"/>
    </location>
</feature>
<feature type="compositionally biased region" description="Basic and acidic residues" evidence="1">
    <location>
        <begin position="166"/>
        <end position="175"/>
    </location>
</feature>
<sequence length="400" mass="43353">MRSTSRFLILALSVVQLTSRALAQHSHITPCLEGFGTELNGCGGCNKTKAIEVTSWDVANYVTDFDMPKAGVEDGGGYNVWWNVEQPGAGCRIMIFEPFKDDEGKNPQTRKGESASVVSRAPGNIVLSTAQSGCFVARVPRKFFVGACCWKDCDIIGAIPSPEPQNQKRSEEVETKSFVQTRAQSEGKKAKHSRIHRARRSPNTINLGNLAGGGGDAPAPPRRECTIAHPVGSTYVRSGRQQIAGYRQSCRTPECEYKTSVTTSVSSTITSETGTENMTGEGLTIGVQAGMNFLAGPSVSASVESSHEWSKTIVETMSRSDTNTTERTTEFSFKLISGGTYAGYFTPDLTCQKFRLNCQEIWGLKSFGQLAKFETVVERCDPARSGEGIPFGEHGITTIN</sequence>
<dbReference type="OrthoDB" id="3777639at2759"/>
<feature type="signal peptide" evidence="2">
    <location>
        <begin position="1"/>
        <end position="23"/>
    </location>
</feature>
<dbReference type="EMBL" id="KZ805341">
    <property type="protein sequence ID" value="PVI02587.1"/>
    <property type="molecule type" value="Genomic_DNA"/>
</dbReference>
<gene>
    <name evidence="3" type="ORF">DM02DRAFT_727095</name>
</gene>
<evidence type="ECO:0008006" key="5">
    <source>
        <dbReference type="Google" id="ProtNLM"/>
    </source>
</evidence>
<evidence type="ECO:0000256" key="2">
    <source>
        <dbReference type="SAM" id="SignalP"/>
    </source>
</evidence>